<dbReference type="InterPro" id="IPR052918">
    <property type="entry name" value="Motility_Chemotaxis_Reg"/>
</dbReference>
<organism evidence="2 3">
    <name type="scientific">Hymenobacter nitidus</name>
    <dbReference type="NCBI Taxonomy" id="2880929"/>
    <lineage>
        <taxon>Bacteria</taxon>
        <taxon>Pseudomonadati</taxon>
        <taxon>Bacteroidota</taxon>
        <taxon>Cytophagia</taxon>
        <taxon>Cytophagales</taxon>
        <taxon>Hymenobacteraceae</taxon>
        <taxon>Hymenobacter</taxon>
    </lineage>
</organism>
<dbReference type="EMBL" id="JAJADQ010000003">
    <property type="protein sequence ID" value="MCB2377233.1"/>
    <property type="molecule type" value="Genomic_DNA"/>
</dbReference>
<sequence>MPISTPALLLRSALAVACVVATLPAARAQQYAPPLWLNAYTPGFAPVASSSLASDAQGNTYAAFSFTGSITIGGTMLTSQGLSDGCLVKYTPTGTVAWILPFSTATNESAADVALDAAGNAYVTGSFTSPLQVGGGNGVQLSSSSTAAKVFVVRVSPQGVPEWAQQSAPGASTSANGYSVDVDAQGNVYACGLYSGSVFFGPAAVGATSRTGFGVFLLRLRAATGEAQAAAAAFDYQPAPPPVTYQLPRLAVGAGGSVYIANSFAVPLEVSGTSYTTRGNNDLLVVKYSAQGMAEWVRQEGGPDEDRVTDAAVDGNDNLYLTGTFDGVTTFGTTALPWAGGLDGFLAKYSPLGALLWVQAHGGPGSDGWGSVSLDAGGAPHVAGHFSTGARLGSSTLTAVGSNDIVVASYRPEGQLGWVQQAGGTGSDVGFHIGFRQPYLYVFGTFTGSCSFGGRPVSSTTTTTANFLARLGDPTLATQAARPRTLGLYPNPAFDQLHLPTLPAGTPVQLLDALGRLARATTVSAAAQVSVRGLTPGLYTLRATTPAGPYQARVVVK</sequence>
<reference evidence="2" key="1">
    <citation type="submission" date="2021-10" db="EMBL/GenBank/DDBJ databases">
        <authorList>
            <person name="Dean J.D."/>
            <person name="Kim M.K."/>
            <person name="Newey C.N."/>
            <person name="Stoker T.S."/>
            <person name="Thompson D.W."/>
            <person name="Grose J.H."/>
        </authorList>
    </citation>
    <scope>NUCLEOTIDE SEQUENCE</scope>
    <source>
        <strain evidence="2">BT635</strain>
    </source>
</reference>
<dbReference type="NCBIfam" id="TIGR04183">
    <property type="entry name" value="Por_Secre_tail"/>
    <property type="match status" value="1"/>
</dbReference>
<keyword evidence="3" id="KW-1185">Reference proteome</keyword>
<evidence type="ECO:0000313" key="2">
    <source>
        <dbReference type="EMBL" id="MCB2377233.1"/>
    </source>
</evidence>
<feature type="chain" id="PRO_5045719047" evidence="1">
    <location>
        <begin position="29"/>
        <end position="557"/>
    </location>
</feature>
<evidence type="ECO:0000256" key="1">
    <source>
        <dbReference type="SAM" id="SignalP"/>
    </source>
</evidence>
<protein>
    <submittedName>
        <fullName evidence="2">T9SS type A sorting domain-containing protein</fullName>
    </submittedName>
</protein>
<feature type="signal peptide" evidence="1">
    <location>
        <begin position="1"/>
        <end position="28"/>
    </location>
</feature>
<proteinExistence type="predicted"/>
<comment type="caution">
    <text evidence="2">The sequence shown here is derived from an EMBL/GenBank/DDBJ whole genome shotgun (WGS) entry which is preliminary data.</text>
</comment>
<dbReference type="PANTHER" id="PTHR35580:SF1">
    <property type="entry name" value="PHYTASE-LIKE DOMAIN-CONTAINING PROTEIN"/>
    <property type="match status" value="1"/>
</dbReference>
<accession>A0ABS8AA08</accession>
<dbReference type="Proteomes" id="UP001165297">
    <property type="component" value="Unassembled WGS sequence"/>
</dbReference>
<dbReference type="RefSeq" id="WP_226183862.1">
    <property type="nucleotide sequence ID" value="NZ_JAJADQ010000003.1"/>
</dbReference>
<evidence type="ECO:0000313" key="3">
    <source>
        <dbReference type="Proteomes" id="UP001165297"/>
    </source>
</evidence>
<gene>
    <name evidence="2" type="ORF">LGH70_06545</name>
</gene>
<dbReference type="SUPFAM" id="SSF63829">
    <property type="entry name" value="Calcium-dependent phosphotriesterase"/>
    <property type="match status" value="1"/>
</dbReference>
<dbReference type="InterPro" id="IPR026444">
    <property type="entry name" value="Secre_tail"/>
</dbReference>
<dbReference type="PANTHER" id="PTHR35580">
    <property type="entry name" value="CELL SURFACE GLYCOPROTEIN (S-LAYER PROTEIN)-LIKE PROTEIN"/>
    <property type="match status" value="1"/>
</dbReference>
<name>A0ABS8AA08_9BACT</name>
<keyword evidence="1" id="KW-0732">Signal</keyword>